<feature type="chain" id="PRO_5032509966" evidence="2">
    <location>
        <begin position="27"/>
        <end position="325"/>
    </location>
</feature>
<dbReference type="EMBL" id="JACIDJ010000001">
    <property type="protein sequence ID" value="MBB3897392.1"/>
    <property type="molecule type" value="Genomic_DNA"/>
</dbReference>
<evidence type="ECO:0000256" key="2">
    <source>
        <dbReference type="SAM" id="SignalP"/>
    </source>
</evidence>
<dbReference type="Gene3D" id="3.40.190.150">
    <property type="entry name" value="Bordetella uptake gene, domain 1"/>
    <property type="match status" value="1"/>
</dbReference>
<dbReference type="PANTHER" id="PTHR42928:SF5">
    <property type="entry name" value="BLR1237 PROTEIN"/>
    <property type="match status" value="1"/>
</dbReference>
<dbReference type="PANTHER" id="PTHR42928">
    <property type="entry name" value="TRICARBOXYLATE-BINDING PROTEIN"/>
    <property type="match status" value="1"/>
</dbReference>
<keyword evidence="2" id="KW-0732">Signal</keyword>
<dbReference type="InterPro" id="IPR042100">
    <property type="entry name" value="Bug_dom1"/>
</dbReference>
<keyword evidence="3" id="KW-0675">Receptor</keyword>
<evidence type="ECO:0000313" key="4">
    <source>
        <dbReference type="Proteomes" id="UP000553193"/>
    </source>
</evidence>
<keyword evidence="4" id="KW-1185">Reference proteome</keyword>
<dbReference type="RefSeq" id="WP_184382311.1">
    <property type="nucleotide sequence ID" value="NZ_JACIDJ010000001.1"/>
</dbReference>
<organism evidence="3 4">
    <name type="scientific">Roseococcus suduntuyensis</name>
    <dbReference type="NCBI Taxonomy" id="455361"/>
    <lineage>
        <taxon>Bacteria</taxon>
        <taxon>Pseudomonadati</taxon>
        <taxon>Pseudomonadota</taxon>
        <taxon>Alphaproteobacteria</taxon>
        <taxon>Acetobacterales</taxon>
        <taxon>Roseomonadaceae</taxon>
        <taxon>Roseococcus</taxon>
    </lineage>
</organism>
<feature type="signal peptide" evidence="2">
    <location>
        <begin position="1"/>
        <end position="26"/>
    </location>
</feature>
<comment type="caution">
    <text evidence="3">The sequence shown here is derived from an EMBL/GenBank/DDBJ whole genome shotgun (WGS) entry which is preliminary data.</text>
</comment>
<reference evidence="3 4" key="1">
    <citation type="submission" date="2020-08" db="EMBL/GenBank/DDBJ databases">
        <title>Genomic Encyclopedia of Type Strains, Phase IV (KMG-IV): sequencing the most valuable type-strain genomes for metagenomic binning, comparative biology and taxonomic classification.</title>
        <authorList>
            <person name="Goeker M."/>
        </authorList>
    </citation>
    <scope>NUCLEOTIDE SEQUENCE [LARGE SCALE GENOMIC DNA]</scope>
    <source>
        <strain evidence="3 4">DSM 19979</strain>
    </source>
</reference>
<dbReference type="SUPFAM" id="SSF53850">
    <property type="entry name" value="Periplasmic binding protein-like II"/>
    <property type="match status" value="1"/>
</dbReference>
<dbReference type="AlphaFoldDB" id="A0A840A943"/>
<dbReference type="CDD" id="cd07012">
    <property type="entry name" value="PBP2_Bug_TTT"/>
    <property type="match status" value="1"/>
</dbReference>
<dbReference type="Gene3D" id="3.40.190.10">
    <property type="entry name" value="Periplasmic binding protein-like II"/>
    <property type="match status" value="1"/>
</dbReference>
<dbReference type="Proteomes" id="UP000553193">
    <property type="component" value="Unassembled WGS sequence"/>
</dbReference>
<dbReference type="InterPro" id="IPR005064">
    <property type="entry name" value="BUG"/>
</dbReference>
<proteinExistence type="inferred from homology"/>
<name>A0A840A943_9PROT</name>
<comment type="similarity">
    <text evidence="1">Belongs to the UPF0065 (bug) family.</text>
</comment>
<protein>
    <submittedName>
        <fullName evidence="3">Tripartite-type tricarboxylate transporter receptor subunit TctC</fullName>
    </submittedName>
</protein>
<evidence type="ECO:0000313" key="3">
    <source>
        <dbReference type="EMBL" id="MBB3897392.1"/>
    </source>
</evidence>
<evidence type="ECO:0000256" key="1">
    <source>
        <dbReference type="ARBA" id="ARBA00006987"/>
    </source>
</evidence>
<gene>
    <name evidence="3" type="ORF">GGQ83_000818</name>
</gene>
<dbReference type="PIRSF" id="PIRSF017082">
    <property type="entry name" value="YflP"/>
    <property type="match status" value="1"/>
</dbReference>
<dbReference type="Pfam" id="PF03401">
    <property type="entry name" value="TctC"/>
    <property type="match status" value="1"/>
</dbReference>
<sequence>MSVITRRKAARLAAPLLLLGPGIARAQAWPARPVRFVVGFAPGGVNDIMARIIAGKLTERMAGSQFIVENRPGASTQVAADHVARAAPDGLTFLYTSPSTLISVLVNRTATIDPMRALAPVIMAQSAPLALVSRADFPARTVPEFLELARARGQALTVSHPGTGAINHLAMVLLSRQTGIDPTLVPYTGNQPSITALMRGEVDLAHDGLSTPRPQLLEGRLRAIAVTSAERLPTHPDIPTFAETVPGHEVIFWGGLLAPAATPPAILDRLADEVEAVLRQQDVIDRIRGFGGEPGQGGRAGFARAYAADWEKWGRVVRENGIQTG</sequence>
<accession>A0A840A943</accession>